<reference evidence="11 12" key="2">
    <citation type="journal article" date="2013" name="Genome Announc.">
        <title>Genome Sequence of Growth-Improving Paenibacillus mucilaginosus Strain KNP414.</title>
        <authorList>
            <person name="Lu J.J."/>
            <person name="Wang J.F."/>
            <person name="Hu X.F."/>
        </authorList>
    </citation>
    <scope>NUCLEOTIDE SEQUENCE [LARGE SCALE GENOMIC DNA]</scope>
    <source>
        <strain evidence="11 12">KNP414</strain>
    </source>
</reference>
<dbReference type="CDD" id="cd11386">
    <property type="entry name" value="MCP_signal"/>
    <property type="match status" value="1"/>
</dbReference>
<evidence type="ECO:0000256" key="5">
    <source>
        <dbReference type="ARBA" id="ARBA00029447"/>
    </source>
</evidence>
<dbReference type="CDD" id="cd06225">
    <property type="entry name" value="HAMP"/>
    <property type="match status" value="1"/>
</dbReference>
<dbReference type="PANTHER" id="PTHR32089">
    <property type="entry name" value="METHYL-ACCEPTING CHEMOTAXIS PROTEIN MCPB"/>
    <property type="match status" value="1"/>
</dbReference>
<keyword evidence="8" id="KW-0812">Transmembrane</keyword>
<dbReference type="AlphaFoldDB" id="F8FAM4"/>
<dbReference type="PROSITE" id="PS50885">
    <property type="entry name" value="HAMP"/>
    <property type="match status" value="1"/>
</dbReference>
<dbReference type="InterPro" id="IPR024478">
    <property type="entry name" value="HlyB_4HB_MCP"/>
</dbReference>
<evidence type="ECO:0000256" key="1">
    <source>
        <dbReference type="ARBA" id="ARBA00004236"/>
    </source>
</evidence>
<evidence type="ECO:0000256" key="2">
    <source>
        <dbReference type="ARBA" id="ARBA00022475"/>
    </source>
</evidence>
<dbReference type="RefSeq" id="WP_013916274.1">
    <property type="nucleotide sequence ID" value="NC_015690.1"/>
</dbReference>
<feature type="compositionally biased region" description="Polar residues" evidence="7">
    <location>
        <begin position="308"/>
        <end position="317"/>
    </location>
</feature>
<dbReference type="SMART" id="SM00304">
    <property type="entry name" value="HAMP"/>
    <property type="match status" value="1"/>
</dbReference>
<dbReference type="Pfam" id="PF00015">
    <property type="entry name" value="MCPsignal"/>
    <property type="match status" value="1"/>
</dbReference>
<dbReference type="HOGENOM" id="CLU_000445_107_27_9"/>
<keyword evidence="3 8" id="KW-0472">Membrane</keyword>
<dbReference type="GO" id="GO:0007165">
    <property type="term" value="P:signal transduction"/>
    <property type="evidence" value="ECO:0007669"/>
    <property type="project" value="UniProtKB-KW"/>
</dbReference>
<evidence type="ECO:0000256" key="7">
    <source>
        <dbReference type="SAM" id="MobiDB-lite"/>
    </source>
</evidence>
<dbReference type="Pfam" id="PF00672">
    <property type="entry name" value="HAMP"/>
    <property type="match status" value="1"/>
</dbReference>
<gene>
    <name evidence="11" type="ordered locus">KNP414_02552</name>
</gene>
<dbReference type="InterPro" id="IPR003660">
    <property type="entry name" value="HAMP_dom"/>
</dbReference>
<dbReference type="KEGG" id="pms:KNP414_02552"/>
<evidence type="ECO:0000259" key="9">
    <source>
        <dbReference type="PROSITE" id="PS50111"/>
    </source>
</evidence>
<sequence>MRFSIRAKLISGFLLCTFLLVIANAVGLFRISMLGDAVTRITSVHLQQVILINDMGQSMKNMENSMLQMLSTAKYSEIQELKKAIAGEQEKMKELRAKYESMPQGHGTEGLYYQFTNDWEAFEGTIPQLIQEVETPGSSLAETKTINLMKYLSRKANASAEELVQANRAEAERQSTAAGRIITSSKTIMITLGLIAMLFAVAAAAWISMQIGGAIRRLSAYVSRIAEGDLTAEAPVITLRDEVGDLSKDIGGLAVSLREKLSNIILASQQVAATSEQLTASAEQTAQATEVITVAVQEIADGSEKQSRTMQQSLESSRQLDRSVDGVNRSLEDVSNTSNEAIGHARQGNLVVGESVAQIGRIEEKVSASSGYVFALGEKSAQIGDIVSLISTIATQTNLLALNAAIEAARSGEHGRGFAVVAEEVRKLAEQSRMAADQIHALITEIQGGITHAMTSMEEGNAAVKEGTVIIGQAGSAFEHIRRSIEGVHAIAQKAVQDAQQIRHETAQVVSDINVISGVAQEASQHAQGVAASAEEQNATMEEIAAASAMLSRLAEDLQDSLAIFKL</sequence>
<evidence type="ECO:0000256" key="3">
    <source>
        <dbReference type="ARBA" id="ARBA00023136"/>
    </source>
</evidence>
<organism evidence="11 12">
    <name type="scientific">Paenibacillus mucilaginosus (strain KNP414)</name>
    <dbReference type="NCBI Taxonomy" id="1036673"/>
    <lineage>
        <taxon>Bacteria</taxon>
        <taxon>Bacillati</taxon>
        <taxon>Bacillota</taxon>
        <taxon>Bacilli</taxon>
        <taxon>Bacillales</taxon>
        <taxon>Paenibacillaceae</taxon>
        <taxon>Paenibacillus</taxon>
    </lineage>
</organism>
<dbReference type="GO" id="GO:0005886">
    <property type="term" value="C:plasma membrane"/>
    <property type="evidence" value="ECO:0007669"/>
    <property type="project" value="UniProtKB-SubCell"/>
</dbReference>
<accession>F8FAM4</accession>
<dbReference type="Gene3D" id="6.10.340.10">
    <property type="match status" value="1"/>
</dbReference>
<evidence type="ECO:0000313" key="12">
    <source>
        <dbReference type="Proteomes" id="UP000006620"/>
    </source>
</evidence>
<dbReference type="SUPFAM" id="SSF58104">
    <property type="entry name" value="Methyl-accepting chemotaxis protein (MCP) signaling domain"/>
    <property type="match status" value="1"/>
</dbReference>
<feature type="domain" description="HAMP" evidence="10">
    <location>
        <begin position="209"/>
        <end position="262"/>
    </location>
</feature>
<evidence type="ECO:0000256" key="6">
    <source>
        <dbReference type="PROSITE-ProRule" id="PRU00284"/>
    </source>
</evidence>
<protein>
    <submittedName>
        <fullName evidence="11">Methyl-accepting chemotaxis sensory transducer</fullName>
    </submittedName>
</protein>
<dbReference type="Pfam" id="PF12729">
    <property type="entry name" value="4HB_MCP_1"/>
    <property type="match status" value="1"/>
</dbReference>
<evidence type="ECO:0000256" key="4">
    <source>
        <dbReference type="ARBA" id="ARBA00023224"/>
    </source>
</evidence>
<feature type="transmembrane region" description="Helical" evidence="8">
    <location>
        <begin position="188"/>
        <end position="207"/>
    </location>
</feature>
<reference evidence="12" key="1">
    <citation type="submission" date="2011-06" db="EMBL/GenBank/DDBJ databases">
        <title>Complete genome sequence of Paenibacillus mucilaginosus KNP414.</title>
        <authorList>
            <person name="Wang J."/>
            <person name="Hu S."/>
            <person name="Hu X."/>
            <person name="Zhang B."/>
            <person name="Dong D."/>
            <person name="Zhang S."/>
            <person name="Zhao K."/>
            <person name="Wu D."/>
        </authorList>
    </citation>
    <scope>NUCLEOTIDE SEQUENCE [LARGE SCALE GENOMIC DNA]</scope>
    <source>
        <strain evidence="12">KNP414</strain>
    </source>
</reference>
<dbReference type="PATRIC" id="fig|1036673.3.peg.2312"/>
<dbReference type="Proteomes" id="UP000006620">
    <property type="component" value="Chromosome"/>
</dbReference>
<evidence type="ECO:0000259" key="10">
    <source>
        <dbReference type="PROSITE" id="PS50885"/>
    </source>
</evidence>
<name>F8FAM4_PAEMK</name>
<evidence type="ECO:0000256" key="8">
    <source>
        <dbReference type="SAM" id="Phobius"/>
    </source>
</evidence>
<dbReference type="EMBL" id="CP002869">
    <property type="protein sequence ID" value="AEI41113.1"/>
    <property type="molecule type" value="Genomic_DNA"/>
</dbReference>
<keyword evidence="4 6" id="KW-0807">Transducer</keyword>
<dbReference type="SMART" id="SM00283">
    <property type="entry name" value="MA"/>
    <property type="match status" value="1"/>
</dbReference>
<proteinExistence type="inferred from homology"/>
<evidence type="ECO:0000313" key="11">
    <source>
        <dbReference type="EMBL" id="AEI41113.1"/>
    </source>
</evidence>
<dbReference type="PANTHER" id="PTHR32089:SF112">
    <property type="entry name" value="LYSOZYME-LIKE PROTEIN-RELATED"/>
    <property type="match status" value="1"/>
</dbReference>
<keyword evidence="2" id="KW-1003">Cell membrane</keyword>
<feature type="region of interest" description="Disordered" evidence="7">
    <location>
        <begin position="303"/>
        <end position="322"/>
    </location>
</feature>
<dbReference type="InterPro" id="IPR004089">
    <property type="entry name" value="MCPsignal_dom"/>
</dbReference>
<keyword evidence="8" id="KW-1133">Transmembrane helix</keyword>
<comment type="similarity">
    <text evidence="5">Belongs to the methyl-accepting chemotaxis (MCP) protein family.</text>
</comment>
<comment type="subcellular location">
    <subcellularLocation>
        <location evidence="1">Cell membrane</location>
    </subcellularLocation>
</comment>
<feature type="domain" description="Methyl-accepting transducer" evidence="9">
    <location>
        <begin position="281"/>
        <end position="552"/>
    </location>
</feature>
<dbReference type="Gene3D" id="1.10.287.950">
    <property type="entry name" value="Methyl-accepting chemotaxis protein"/>
    <property type="match status" value="1"/>
</dbReference>
<dbReference type="PROSITE" id="PS50111">
    <property type="entry name" value="CHEMOTAXIS_TRANSDUC_2"/>
    <property type="match status" value="1"/>
</dbReference>